<gene>
    <name evidence="2" type="ORF">EXIGLDRAFT_752486</name>
</gene>
<dbReference type="AlphaFoldDB" id="A0A165EIJ4"/>
<keyword evidence="1" id="KW-0732">Signal</keyword>
<feature type="chain" id="PRO_5007857187" evidence="1">
    <location>
        <begin position="21"/>
        <end position="148"/>
    </location>
</feature>
<dbReference type="OrthoDB" id="3300094at2759"/>
<dbReference type="Proteomes" id="UP000077266">
    <property type="component" value="Unassembled WGS sequence"/>
</dbReference>
<reference evidence="2 3" key="1">
    <citation type="journal article" date="2016" name="Mol. Biol. Evol.">
        <title>Comparative Genomics of Early-Diverging Mushroom-Forming Fungi Provides Insights into the Origins of Lignocellulose Decay Capabilities.</title>
        <authorList>
            <person name="Nagy L.G."/>
            <person name="Riley R."/>
            <person name="Tritt A."/>
            <person name="Adam C."/>
            <person name="Daum C."/>
            <person name="Floudas D."/>
            <person name="Sun H."/>
            <person name="Yadav J.S."/>
            <person name="Pangilinan J."/>
            <person name="Larsson K.H."/>
            <person name="Matsuura K."/>
            <person name="Barry K."/>
            <person name="Labutti K."/>
            <person name="Kuo R."/>
            <person name="Ohm R.A."/>
            <person name="Bhattacharya S.S."/>
            <person name="Shirouzu T."/>
            <person name="Yoshinaga Y."/>
            <person name="Martin F.M."/>
            <person name="Grigoriev I.V."/>
            <person name="Hibbett D.S."/>
        </authorList>
    </citation>
    <scope>NUCLEOTIDE SEQUENCE [LARGE SCALE GENOMIC DNA]</scope>
    <source>
        <strain evidence="2 3">HHB12029</strain>
    </source>
</reference>
<evidence type="ECO:0000313" key="2">
    <source>
        <dbReference type="EMBL" id="KZV87016.1"/>
    </source>
</evidence>
<evidence type="ECO:0000256" key="1">
    <source>
        <dbReference type="SAM" id="SignalP"/>
    </source>
</evidence>
<accession>A0A165EIJ4</accession>
<feature type="signal peptide" evidence="1">
    <location>
        <begin position="1"/>
        <end position="20"/>
    </location>
</feature>
<dbReference type="EMBL" id="KV426138">
    <property type="protein sequence ID" value="KZV87016.1"/>
    <property type="molecule type" value="Genomic_DNA"/>
</dbReference>
<proteinExistence type="predicted"/>
<dbReference type="InParanoid" id="A0A165EIJ4"/>
<evidence type="ECO:0000313" key="3">
    <source>
        <dbReference type="Proteomes" id="UP000077266"/>
    </source>
</evidence>
<name>A0A165EIJ4_EXIGL</name>
<organism evidence="2 3">
    <name type="scientific">Exidia glandulosa HHB12029</name>
    <dbReference type="NCBI Taxonomy" id="1314781"/>
    <lineage>
        <taxon>Eukaryota</taxon>
        <taxon>Fungi</taxon>
        <taxon>Dikarya</taxon>
        <taxon>Basidiomycota</taxon>
        <taxon>Agaricomycotina</taxon>
        <taxon>Agaricomycetes</taxon>
        <taxon>Auriculariales</taxon>
        <taxon>Exidiaceae</taxon>
        <taxon>Exidia</taxon>
    </lineage>
</organism>
<keyword evidence="3" id="KW-1185">Reference proteome</keyword>
<protein>
    <submittedName>
        <fullName evidence="2">Uncharacterized protein</fullName>
    </submittedName>
</protein>
<sequence length="148" mass="15872">MVGIKFAAALLVGALPLASAFVDKIANYTGTFHATENSKFPATFITGSTKVDYVDLTVSFALGRPDQLAKGGDYVGLPLYNFDLTTLPSSVIHAETFTIDVPLSKANVTSLNQSGPYVLTAIVSFANGDWPNLIYGRYLLRTQFDATV</sequence>